<accession>A0A9E9LXQ3</accession>
<evidence type="ECO:0000313" key="1">
    <source>
        <dbReference type="EMBL" id="WAW09397.1"/>
    </source>
</evidence>
<dbReference type="PROSITE" id="PS51257">
    <property type="entry name" value="PROKAR_LIPOPROTEIN"/>
    <property type="match status" value="1"/>
</dbReference>
<dbReference type="Proteomes" id="UP001156215">
    <property type="component" value="Chromosome"/>
</dbReference>
<proteinExistence type="predicted"/>
<dbReference type="AlphaFoldDB" id="A0A9E9LXQ3"/>
<evidence type="ECO:0000313" key="2">
    <source>
        <dbReference type="Proteomes" id="UP001156215"/>
    </source>
</evidence>
<dbReference type="RefSeq" id="WP_269308394.1">
    <property type="nucleotide sequence ID" value="NZ_CP098242.1"/>
</dbReference>
<keyword evidence="2" id="KW-1185">Reference proteome</keyword>
<name>A0A9E9LXQ3_9BURK</name>
<evidence type="ECO:0008006" key="3">
    <source>
        <dbReference type="Google" id="ProtNLM"/>
    </source>
</evidence>
<reference evidence="1" key="1">
    <citation type="journal article" date="2022" name="Front. Microbiol.">
        <title>New perspectives on an old grouping: The genomic and phenotypic variability of Oxalobacter formigenes and the implications for calcium oxalate stone prevention.</title>
        <authorList>
            <person name="Chmiel J.A."/>
            <person name="Carr C."/>
            <person name="Stuivenberg G.A."/>
            <person name="Venema R."/>
            <person name="Chanyi R.M."/>
            <person name="Al K.F."/>
            <person name="Giguere D."/>
            <person name="Say H."/>
            <person name="Akouris P.P."/>
            <person name="Dominguez Romero S.A."/>
            <person name="Kwong A."/>
            <person name="Tai V."/>
            <person name="Koval S.F."/>
            <person name="Razvi H."/>
            <person name="Bjazevic J."/>
            <person name="Burton J.P."/>
        </authorList>
    </citation>
    <scope>NUCLEOTIDE SEQUENCE</scope>
    <source>
        <strain evidence="1">WoOx3</strain>
    </source>
</reference>
<sequence length="183" mass="20932">MVIRRRLILLFSLVILSGCAAIFGPDLFPGEPEEAVIAKYGKPTARYQDGDITLLEYASFYGQQTYMIRLDAQRCFVSREQVLTVEQFQAIRIGKDNMQSVLLKIGQPAEKDFLVLKNFTVWSYRYKESGIWDSMMHIKFDTNGIVRDKENGLDPLYFPRGAINDNSGRYVNLIVSADCEAKR</sequence>
<organism evidence="1 2">
    <name type="scientific">Oxalobacter vibrioformis</name>
    <dbReference type="NCBI Taxonomy" id="933080"/>
    <lineage>
        <taxon>Bacteria</taxon>
        <taxon>Pseudomonadati</taxon>
        <taxon>Pseudomonadota</taxon>
        <taxon>Betaproteobacteria</taxon>
        <taxon>Burkholderiales</taxon>
        <taxon>Oxalobacteraceae</taxon>
        <taxon>Oxalobacter</taxon>
    </lineage>
</organism>
<dbReference type="KEGG" id="ovb:NB640_09065"/>
<gene>
    <name evidence="1" type="ORF">NB640_09065</name>
</gene>
<protein>
    <recommendedName>
        <fullName evidence="3">Lipoprotein</fullName>
    </recommendedName>
</protein>
<dbReference type="EMBL" id="CP098242">
    <property type="protein sequence ID" value="WAW09397.1"/>
    <property type="molecule type" value="Genomic_DNA"/>
</dbReference>